<organism evidence="2 3">
    <name type="scientific">Spirodela intermedia</name>
    <name type="common">Intermediate duckweed</name>
    <dbReference type="NCBI Taxonomy" id="51605"/>
    <lineage>
        <taxon>Eukaryota</taxon>
        <taxon>Viridiplantae</taxon>
        <taxon>Streptophyta</taxon>
        <taxon>Embryophyta</taxon>
        <taxon>Tracheophyta</taxon>
        <taxon>Spermatophyta</taxon>
        <taxon>Magnoliopsida</taxon>
        <taxon>Liliopsida</taxon>
        <taxon>Araceae</taxon>
        <taxon>Lemnoideae</taxon>
        <taxon>Spirodela</taxon>
    </lineage>
</organism>
<protein>
    <submittedName>
        <fullName evidence="2">Uncharacterized protein</fullName>
    </submittedName>
</protein>
<evidence type="ECO:0000256" key="1">
    <source>
        <dbReference type="SAM" id="MobiDB-lite"/>
    </source>
</evidence>
<reference evidence="3" key="1">
    <citation type="journal article" date="2020" name="Sci. Rep.">
        <title>Chromosome-scale genome assembly for the duckweed Spirodela intermedia, integrating cytogenetic maps, PacBio and Oxford Nanopore libraries.</title>
        <authorList>
            <person name="Hoang P.T.N."/>
            <person name="Fiebig A."/>
            <person name="Novak P."/>
            <person name="Macas J."/>
            <person name="Cao H.X."/>
            <person name="Stepanenko A."/>
            <person name="Chen G."/>
            <person name="Borisjuk N."/>
            <person name="Scholz U."/>
            <person name="Schubert I."/>
        </authorList>
    </citation>
    <scope>NUCLEOTIDE SEQUENCE [LARGE SCALE GENOMIC DNA]</scope>
</reference>
<feature type="region of interest" description="Disordered" evidence="1">
    <location>
        <begin position="1"/>
        <end position="23"/>
    </location>
</feature>
<dbReference type="Proteomes" id="UP001189122">
    <property type="component" value="Unassembled WGS sequence"/>
</dbReference>
<dbReference type="EMBL" id="CACRZD030000313">
    <property type="protein sequence ID" value="CAA6675442.1"/>
    <property type="molecule type" value="Genomic_DNA"/>
</dbReference>
<gene>
    <name evidence="2" type="ORF">SI7747_UN021784</name>
</gene>
<comment type="caution">
    <text evidence="2">The sequence shown here is derived from an EMBL/GenBank/DDBJ whole genome shotgun (WGS) entry which is preliminary data.</text>
</comment>
<evidence type="ECO:0000313" key="3">
    <source>
        <dbReference type="Proteomes" id="UP001189122"/>
    </source>
</evidence>
<keyword evidence="3" id="KW-1185">Reference proteome</keyword>
<sequence length="37" mass="4016">MAVGSFTPISSCSPAAAAAPATPPVTWRRSWRRQLTW</sequence>
<evidence type="ECO:0000313" key="2">
    <source>
        <dbReference type="EMBL" id="CAA6675442.1"/>
    </source>
</evidence>
<accession>A0ABN7EC16</accession>
<name>A0ABN7EC16_SPIIN</name>
<proteinExistence type="predicted"/>